<evidence type="ECO:0000313" key="3">
    <source>
        <dbReference type="Proteomes" id="UP001597058"/>
    </source>
</evidence>
<protein>
    <submittedName>
        <fullName evidence="2">PAS domain S-box protein</fullName>
    </submittedName>
</protein>
<dbReference type="NCBIfam" id="TIGR00229">
    <property type="entry name" value="sensory_box"/>
    <property type="match status" value="1"/>
</dbReference>
<sequence length="159" mass="17006">MGSSATTAVSEVQATIETVCPAIALLDTQGTVVGWSQTAQRLVGYSAAEVVGRSAGVLLVAAGDRAKASHAAQESTLRGGWSDLAQVRHRDAHRIDVRLCVSSLFGQDGRGWWAVCATDKAFFPRGRPMPQERNRSSLRCRAARRSVSSYGTRTCVASR</sequence>
<proteinExistence type="predicted"/>
<dbReference type="Gene3D" id="3.30.450.20">
    <property type="entry name" value="PAS domain"/>
    <property type="match status" value="1"/>
</dbReference>
<dbReference type="RefSeq" id="WP_381242922.1">
    <property type="nucleotide sequence ID" value="NZ_JBHSKH010000143.1"/>
</dbReference>
<gene>
    <name evidence="2" type="ORF">ACFQ5X_38735</name>
</gene>
<dbReference type="EMBL" id="JBHTMM010000088">
    <property type="protein sequence ID" value="MFD1311726.1"/>
    <property type="molecule type" value="Genomic_DNA"/>
</dbReference>
<organism evidence="2 3">
    <name type="scientific">Streptomyces kaempferi</name>
    <dbReference type="NCBI Taxonomy" id="333725"/>
    <lineage>
        <taxon>Bacteria</taxon>
        <taxon>Bacillati</taxon>
        <taxon>Actinomycetota</taxon>
        <taxon>Actinomycetes</taxon>
        <taxon>Kitasatosporales</taxon>
        <taxon>Streptomycetaceae</taxon>
        <taxon>Streptomyces</taxon>
    </lineage>
</organism>
<reference evidence="3" key="1">
    <citation type="journal article" date="2019" name="Int. J. Syst. Evol. Microbiol.">
        <title>The Global Catalogue of Microorganisms (GCM) 10K type strain sequencing project: providing services to taxonomists for standard genome sequencing and annotation.</title>
        <authorList>
            <consortium name="The Broad Institute Genomics Platform"/>
            <consortium name="The Broad Institute Genome Sequencing Center for Infectious Disease"/>
            <person name="Wu L."/>
            <person name="Ma J."/>
        </authorList>
    </citation>
    <scope>NUCLEOTIDE SEQUENCE [LARGE SCALE GENOMIC DNA]</scope>
    <source>
        <strain evidence="3">CGMCC 4.7020</strain>
    </source>
</reference>
<dbReference type="CDD" id="cd00130">
    <property type="entry name" value="PAS"/>
    <property type="match status" value="1"/>
</dbReference>
<dbReference type="InterPro" id="IPR035965">
    <property type="entry name" value="PAS-like_dom_sf"/>
</dbReference>
<dbReference type="Pfam" id="PF00989">
    <property type="entry name" value="PAS"/>
    <property type="match status" value="1"/>
</dbReference>
<dbReference type="Proteomes" id="UP001597058">
    <property type="component" value="Unassembled WGS sequence"/>
</dbReference>
<feature type="domain" description="PAS" evidence="1">
    <location>
        <begin position="8"/>
        <end position="80"/>
    </location>
</feature>
<accession>A0ABW3XS65</accession>
<name>A0ABW3XS65_9ACTN</name>
<evidence type="ECO:0000313" key="2">
    <source>
        <dbReference type="EMBL" id="MFD1311726.1"/>
    </source>
</evidence>
<dbReference type="SUPFAM" id="SSF55785">
    <property type="entry name" value="PYP-like sensor domain (PAS domain)"/>
    <property type="match status" value="1"/>
</dbReference>
<keyword evidence="3" id="KW-1185">Reference proteome</keyword>
<dbReference type="InterPro" id="IPR013767">
    <property type="entry name" value="PAS_fold"/>
</dbReference>
<comment type="caution">
    <text evidence="2">The sequence shown here is derived from an EMBL/GenBank/DDBJ whole genome shotgun (WGS) entry which is preliminary data.</text>
</comment>
<evidence type="ECO:0000259" key="1">
    <source>
        <dbReference type="PROSITE" id="PS50112"/>
    </source>
</evidence>
<dbReference type="InterPro" id="IPR000014">
    <property type="entry name" value="PAS"/>
</dbReference>
<dbReference type="PROSITE" id="PS50112">
    <property type="entry name" value="PAS"/>
    <property type="match status" value="1"/>
</dbReference>